<dbReference type="Proteomes" id="UP000772434">
    <property type="component" value="Unassembled WGS sequence"/>
</dbReference>
<evidence type="ECO:0000313" key="1">
    <source>
        <dbReference type="EMBL" id="KAF9064019.1"/>
    </source>
</evidence>
<name>A0A9P5PE62_9AGAR</name>
<organism evidence="1 2">
    <name type="scientific">Rhodocollybia butyracea</name>
    <dbReference type="NCBI Taxonomy" id="206335"/>
    <lineage>
        <taxon>Eukaryota</taxon>
        <taxon>Fungi</taxon>
        <taxon>Dikarya</taxon>
        <taxon>Basidiomycota</taxon>
        <taxon>Agaricomycotina</taxon>
        <taxon>Agaricomycetes</taxon>
        <taxon>Agaricomycetidae</taxon>
        <taxon>Agaricales</taxon>
        <taxon>Marasmiineae</taxon>
        <taxon>Omphalotaceae</taxon>
        <taxon>Rhodocollybia</taxon>
    </lineage>
</organism>
<evidence type="ECO:0000313" key="2">
    <source>
        <dbReference type="Proteomes" id="UP000772434"/>
    </source>
</evidence>
<gene>
    <name evidence="1" type="ORF">BDP27DRAFT_203846</name>
</gene>
<dbReference type="AlphaFoldDB" id="A0A9P5PE62"/>
<dbReference type="Gene3D" id="3.80.10.10">
    <property type="entry name" value="Ribonuclease Inhibitor"/>
    <property type="match status" value="1"/>
</dbReference>
<protein>
    <submittedName>
        <fullName evidence="1">Uncharacterized protein</fullName>
    </submittedName>
</protein>
<sequence length="511" mass="57215">MLNDDILQIICAELEYGLNSYLTNLSNDELGCRKALLSLGLTCRSFLNPALDVLWKNMRSVEPLLLVLPETTVVDGKKILLTPIAPSSWDRLGFYTSRVREFSDSDALNAHESVYTFLGQRQPLFPNLKTLRLLPEMCNSTAFLFFLSSTLQEAYLPRHTLGFAAMAGLRQIHDLGPSLSLLVSRSPGIKSLEFHGHTYSGLSHSLHSLHELERLSVTGVASPFLERNFVKVIASSPRLTHLSLSIPASNLLDYDNIEQGFPSLREVWVQGMTADLHSFVTCLPRKLHHLTIVWEKGDDQELPLEEIAAVTRTLVKFSSLKQLDIQRIISSLRHDFDNPLLWTVFKPLLELKELELLSYDGALSLSDQRTAMIACAWPCIRGLSLGAFIWDGDVPSVQSLAHFAQHCPNLEYLTYPIRLDVSGVTAIPPTLTRHPLRQFTCSVDAAEVRNPPLVALALHQIFPILTYATGSEDRWDEVRTVLNSFSFPSSARSSVSRGGHVKVCFRLKIDF</sequence>
<dbReference type="OrthoDB" id="3255541at2759"/>
<keyword evidence="2" id="KW-1185">Reference proteome</keyword>
<reference evidence="1" key="1">
    <citation type="submission" date="2020-11" db="EMBL/GenBank/DDBJ databases">
        <authorList>
            <consortium name="DOE Joint Genome Institute"/>
            <person name="Ahrendt S."/>
            <person name="Riley R."/>
            <person name="Andreopoulos W."/>
            <person name="Labutti K."/>
            <person name="Pangilinan J."/>
            <person name="Ruiz-Duenas F.J."/>
            <person name="Barrasa J.M."/>
            <person name="Sanchez-Garcia M."/>
            <person name="Camarero S."/>
            <person name="Miyauchi S."/>
            <person name="Serrano A."/>
            <person name="Linde D."/>
            <person name="Babiker R."/>
            <person name="Drula E."/>
            <person name="Ayuso-Fernandez I."/>
            <person name="Pacheco R."/>
            <person name="Padilla G."/>
            <person name="Ferreira P."/>
            <person name="Barriuso J."/>
            <person name="Kellner H."/>
            <person name="Castanera R."/>
            <person name="Alfaro M."/>
            <person name="Ramirez L."/>
            <person name="Pisabarro A.G."/>
            <person name="Kuo A."/>
            <person name="Tritt A."/>
            <person name="Lipzen A."/>
            <person name="He G."/>
            <person name="Yan M."/>
            <person name="Ng V."/>
            <person name="Cullen D."/>
            <person name="Martin F."/>
            <person name="Rosso M.-N."/>
            <person name="Henrissat B."/>
            <person name="Hibbett D."/>
            <person name="Martinez A.T."/>
            <person name="Grigoriev I.V."/>
        </authorList>
    </citation>
    <scope>NUCLEOTIDE SEQUENCE</scope>
    <source>
        <strain evidence="1">AH 40177</strain>
    </source>
</reference>
<comment type="caution">
    <text evidence="1">The sequence shown here is derived from an EMBL/GenBank/DDBJ whole genome shotgun (WGS) entry which is preliminary data.</text>
</comment>
<proteinExistence type="predicted"/>
<dbReference type="SUPFAM" id="SSF52047">
    <property type="entry name" value="RNI-like"/>
    <property type="match status" value="1"/>
</dbReference>
<dbReference type="EMBL" id="JADNRY010000133">
    <property type="protein sequence ID" value="KAF9064019.1"/>
    <property type="molecule type" value="Genomic_DNA"/>
</dbReference>
<accession>A0A9P5PE62</accession>
<dbReference type="InterPro" id="IPR032675">
    <property type="entry name" value="LRR_dom_sf"/>
</dbReference>